<dbReference type="PANTHER" id="PTHR11717:SF31">
    <property type="entry name" value="LOW MOLECULAR WEIGHT PROTEIN-TYROSINE-PHOSPHATASE ETP-RELATED"/>
    <property type="match status" value="1"/>
</dbReference>
<sequence>MFTLLFVCTGNTCRSPMAQAIAGELLTEMGQAARIRVVSAGTSAWPGAPASVHARRVMANRGLNLEDHGATSLTPSMIREADLVLTMTGSHRDRVIQLAPEQAAKVFTLKEYAGGAGDIADPFGMDEHVYQQNASEIEGALRKALHRFVEPIV</sequence>
<keyword evidence="3" id="KW-0904">Protein phosphatase</keyword>
<dbReference type="InterPro" id="IPR017867">
    <property type="entry name" value="Tyr_phospatase_low_mol_wt"/>
</dbReference>
<dbReference type="PRINTS" id="PR00719">
    <property type="entry name" value="LMWPTPASE"/>
</dbReference>
<organism evidence="6 7">
    <name type="scientific">Heliomicrobium undosum</name>
    <dbReference type="NCBI Taxonomy" id="121734"/>
    <lineage>
        <taxon>Bacteria</taxon>
        <taxon>Bacillati</taxon>
        <taxon>Bacillota</taxon>
        <taxon>Clostridia</taxon>
        <taxon>Eubacteriales</taxon>
        <taxon>Heliobacteriaceae</taxon>
        <taxon>Heliomicrobium</taxon>
    </lineage>
</organism>
<evidence type="ECO:0000313" key="6">
    <source>
        <dbReference type="EMBL" id="MZP30758.1"/>
    </source>
</evidence>
<name>A0A845LAP2_9FIRM</name>
<comment type="similarity">
    <text evidence="1">Belongs to the low molecular weight phosphotyrosine protein phosphatase family.</text>
</comment>
<evidence type="ECO:0000256" key="2">
    <source>
        <dbReference type="ARBA" id="ARBA00022801"/>
    </source>
</evidence>
<evidence type="ECO:0000256" key="4">
    <source>
        <dbReference type="PIRSR" id="PIRSR617867-1"/>
    </source>
</evidence>
<dbReference type="InterPro" id="IPR036196">
    <property type="entry name" value="Ptyr_pPase_sf"/>
</dbReference>
<evidence type="ECO:0000313" key="7">
    <source>
        <dbReference type="Proteomes" id="UP000463470"/>
    </source>
</evidence>
<protein>
    <submittedName>
        <fullName evidence="6">Low molecular weight protein arginine phosphatase</fullName>
    </submittedName>
</protein>
<evidence type="ECO:0000256" key="1">
    <source>
        <dbReference type="ARBA" id="ARBA00011063"/>
    </source>
</evidence>
<dbReference type="SUPFAM" id="SSF52788">
    <property type="entry name" value="Phosphotyrosine protein phosphatases I"/>
    <property type="match status" value="1"/>
</dbReference>
<dbReference type="Pfam" id="PF01451">
    <property type="entry name" value="LMWPc"/>
    <property type="match status" value="1"/>
</dbReference>
<dbReference type="GO" id="GO:0004725">
    <property type="term" value="F:protein tyrosine phosphatase activity"/>
    <property type="evidence" value="ECO:0007669"/>
    <property type="project" value="InterPro"/>
</dbReference>
<dbReference type="Gene3D" id="3.40.50.2300">
    <property type="match status" value="1"/>
</dbReference>
<dbReference type="PANTHER" id="PTHR11717">
    <property type="entry name" value="LOW MOLECULAR WEIGHT PROTEIN TYROSINE PHOSPHATASE"/>
    <property type="match status" value="1"/>
</dbReference>
<feature type="active site" description="Proton donor" evidence="4">
    <location>
        <position position="121"/>
    </location>
</feature>
<dbReference type="OrthoDB" id="9784339at2"/>
<dbReference type="InterPro" id="IPR050438">
    <property type="entry name" value="LMW_PTPase"/>
</dbReference>
<keyword evidence="2" id="KW-0378">Hydrolase</keyword>
<feature type="active site" evidence="4">
    <location>
        <position position="14"/>
    </location>
</feature>
<dbReference type="EMBL" id="WXEY01000018">
    <property type="protein sequence ID" value="MZP30758.1"/>
    <property type="molecule type" value="Genomic_DNA"/>
</dbReference>
<proteinExistence type="inferred from homology"/>
<feature type="active site" description="Nucleophile" evidence="4">
    <location>
        <position position="8"/>
    </location>
</feature>
<dbReference type="SMART" id="SM00226">
    <property type="entry name" value="LMWPc"/>
    <property type="match status" value="1"/>
</dbReference>
<evidence type="ECO:0000256" key="3">
    <source>
        <dbReference type="ARBA" id="ARBA00022912"/>
    </source>
</evidence>
<keyword evidence="7" id="KW-1185">Reference proteome</keyword>
<dbReference type="RefSeq" id="WP_161259282.1">
    <property type="nucleotide sequence ID" value="NZ_WXEY01000018.1"/>
</dbReference>
<evidence type="ECO:0000259" key="5">
    <source>
        <dbReference type="SMART" id="SM00226"/>
    </source>
</evidence>
<accession>A0A845LAP2</accession>
<dbReference type="InterPro" id="IPR023485">
    <property type="entry name" value="Ptyr_pPase"/>
</dbReference>
<dbReference type="Proteomes" id="UP000463470">
    <property type="component" value="Unassembled WGS sequence"/>
</dbReference>
<feature type="domain" description="Phosphotyrosine protein phosphatase I" evidence="5">
    <location>
        <begin position="2"/>
        <end position="147"/>
    </location>
</feature>
<gene>
    <name evidence="6" type="ORF">GTO91_13650</name>
</gene>
<dbReference type="AlphaFoldDB" id="A0A845LAP2"/>
<reference evidence="6 7" key="1">
    <citation type="submission" date="2020-01" db="EMBL/GenBank/DDBJ databases">
        <title>Whole-genome sequence of Heliobacterium undosum DSM 13378.</title>
        <authorList>
            <person name="Kyndt J.A."/>
            <person name="Meyer T.E."/>
        </authorList>
    </citation>
    <scope>NUCLEOTIDE SEQUENCE [LARGE SCALE GENOMIC DNA]</scope>
    <source>
        <strain evidence="6 7">DSM 13378</strain>
    </source>
</reference>
<comment type="caution">
    <text evidence="6">The sequence shown here is derived from an EMBL/GenBank/DDBJ whole genome shotgun (WGS) entry which is preliminary data.</text>
</comment>
<dbReference type="CDD" id="cd16344">
    <property type="entry name" value="LMWPAP"/>
    <property type="match status" value="1"/>
</dbReference>